<evidence type="ECO:0000256" key="1">
    <source>
        <dbReference type="SAM" id="Coils"/>
    </source>
</evidence>
<keyword evidence="3" id="KW-1185">Reference proteome</keyword>
<dbReference type="STRING" id="48698.ENSPFOP00000014976"/>
<evidence type="ECO:0008006" key="4">
    <source>
        <dbReference type="Google" id="ProtNLM"/>
    </source>
</evidence>
<dbReference type="Proteomes" id="UP000028760">
    <property type="component" value="Unassembled WGS sequence"/>
</dbReference>
<dbReference type="Ensembl" id="ENSPFOT00000018546.1">
    <property type="protein sequence ID" value="ENSPFOP00000018524.1"/>
    <property type="gene ID" value="ENSPFOG00000018414.1"/>
</dbReference>
<sequence length="500" mass="57561">EEERLRMRIAVLEENVKSCELECKASRETAQRLMAELDQEKKKTAGSAAALDSLKEELEGLVVGRRGVETEKRTLSESLDASRRVIEAARRESCCLEKRVEECKSKARAAELKLQRFLEKVAGLLQEKTELEFLPTERDVLHHLDGFCNKISSAWQTVSQMEVRLRHTSEELKQLTALQLGTLQRAQLAEQQAQDLRRQLQSLETEQLEAELHRDELQRSNKQYEEFVERLSETMKVDGIDPDLGFDMRLKLVRSRAEQLDRQEAAALVESKMQTYSLKQKVKSQKDQLDRKDLHVQLLRKKVLELEEERRRSRSVLSAEQNDALLEARKLERLQAELRATKLSNTELKAQLTHTDELKVEGRKAGIQGHSRGSFTSKHLRKHLGLRCVQHAKLKVTEQSQSEQEQKTNLLLDGKAKEEKKVLRLSLTQLSDRQRELLDFQSKVSQTLGLNSTSLSLSNNEIIKLLEELLHSHHHHHHVCCHHGATPWHCSTHHSLPLLP</sequence>
<dbReference type="EMBL" id="AYCK01009002">
    <property type="status" value="NOT_ANNOTATED_CDS"/>
    <property type="molecule type" value="Genomic_DNA"/>
</dbReference>
<dbReference type="OMA" id="EQRTHNY"/>
<reference evidence="2" key="2">
    <citation type="submission" date="2025-05" db="UniProtKB">
        <authorList>
            <consortium name="Ensembl"/>
        </authorList>
    </citation>
    <scope>IDENTIFICATION</scope>
</reference>
<dbReference type="PANTHER" id="PTHR18863">
    <property type="entry name" value="TSEC-2-RELATED"/>
    <property type="match status" value="1"/>
</dbReference>
<evidence type="ECO:0000313" key="2">
    <source>
        <dbReference type="Ensembl" id="ENSPFOP00000018524.1"/>
    </source>
</evidence>
<dbReference type="Ensembl" id="ENSPFOT00000014998.1">
    <property type="protein sequence ID" value="ENSPFOP00000014976.1"/>
    <property type="gene ID" value="ENSPFOG00000014919.1"/>
</dbReference>
<dbReference type="AlphaFoldDB" id="A0A087YKH1"/>
<dbReference type="eggNOG" id="ENOG502QRTF">
    <property type="taxonomic scope" value="Eukaryota"/>
</dbReference>
<organism evidence="2 3">
    <name type="scientific">Poecilia formosa</name>
    <name type="common">Amazon molly</name>
    <name type="synonym">Limia formosa</name>
    <dbReference type="NCBI Taxonomy" id="48698"/>
    <lineage>
        <taxon>Eukaryota</taxon>
        <taxon>Metazoa</taxon>
        <taxon>Chordata</taxon>
        <taxon>Craniata</taxon>
        <taxon>Vertebrata</taxon>
        <taxon>Euteleostomi</taxon>
        <taxon>Actinopterygii</taxon>
        <taxon>Neopterygii</taxon>
        <taxon>Teleostei</taxon>
        <taxon>Neoteleostei</taxon>
        <taxon>Acanthomorphata</taxon>
        <taxon>Ovalentaria</taxon>
        <taxon>Atherinomorphae</taxon>
        <taxon>Cyprinodontiformes</taxon>
        <taxon>Poeciliidae</taxon>
        <taxon>Poeciliinae</taxon>
        <taxon>Poecilia</taxon>
    </lineage>
</organism>
<proteinExistence type="predicted"/>
<dbReference type="PANTHER" id="PTHR18863:SF4">
    <property type="entry name" value="COILED-COIL DOMAIN-CONTAINING PROTEIN 170"/>
    <property type="match status" value="1"/>
</dbReference>
<dbReference type="EMBL" id="AYCK01011763">
    <property type="status" value="NOT_ANNOTATED_CDS"/>
    <property type="molecule type" value="Genomic_DNA"/>
</dbReference>
<feature type="coiled-coil region" evidence="1">
    <location>
        <begin position="158"/>
        <end position="234"/>
    </location>
</feature>
<reference evidence="3" key="1">
    <citation type="submission" date="2013-10" db="EMBL/GenBank/DDBJ databases">
        <authorList>
            <person name="Schartl M."/>
            <person name="Warren W."/>
        </authorList>
    </citation>
    <scope>NUCLEOTIDE SEQUENCE [LARGE SCALE GENOMIC DNA]</scope>
    <source>
        <strain evidence="3">female</strain>
    </source>
</reference>
<protein>
    <recommendedName>
        <fullName evidence="4">Coiled-coil domain containing 170</fullName>
    </recommendedName>
</protein>
<evidence type="ECO:0000313" key="3">
    <source>
        <dbReference type="Proteomes" id="UP000028760"/>
    </source>
</evidence>
<dbReference type="GeneTree" id="ENSGT00390000012924"/>
<feature type="coiled-coil region" evidence="1">
    <location>
        <begin position="289"/>
        <end position="351"/>
    </location>
</feature>
<dbReference type="InterPro" id="IPR039139">
    <property type="entry name" value="CCDC170-like"/>
</dbReference>
<name>A0A087YKH1_POEFO</name>
<keyword evidence="1" id="KW-0175">Coiled coil</keyword>
<accession>A0A087YKH1</accession>
<feature type="coiled-coil region" evidence="1">
    <location>
        <begin position="72"/>
        <end position="127"/>
    </location>
</feature>
<feature type="coiled-coil region" evidence="1">
    <location>
        <begin position="2"/>
        <end position="43"/>
    </location>
</feature>